<dbReference type="AlphaFoldDB" id="A0A369JI66"/>
<organism evidence="2 3">
    <name type="scientific">Hypsizygus marmoreus</name>
    <name type="common">White beech mushroom</name>
    <name type="synonym">Agaricus marmoreus</name>
    <dbReference type="NCBI Taxonomy" id="39966"/>
    <lineage>
        <taxon>Eukaryota</taxon>
        <taxon>Fungi</taxon>
        <taxon>Dikarya</taxon>
        <taxon>Basidiomycota</taxon>
        <taxon>Agaricomycotina</taxon>
        <taxon>Agaricomycetes</taxon>
        <taxon>Agaricomycetidae</taxon>
        <taxon>Agaricales</taxon>
        <taxon>Tricholomatineae</taxon>
        <taxon>Lyophyllaceae</taxon>
        <taxon>Hypsizygus</taxon>
    </lineage>
</organism>
<feature type="region of interest" description="Disordered" evidence="1">
    <location>
        <begin position="70"/>
        <end position="109"/>
    </location>
</feature>
<comment type="caution">
    <text evidence="2">The sequence shown here is derived from an EMBL/GenBank/DDBJ whole genome shotgun (WGS) entry which is preliminary data.</text>
</comment>
<gene>
    <name evidence="2" type="ORF">Hypma_011313</name>
</gene>
<feature type="region of interest" description="Disordered" evidence="1">
    <location>
        <begin position="118"/>
        <end position="137"/>
    </location>
</feature>
<feature type="compositionally biased region" description="Polar residues" evidence="1">
    <location>
        <begin position="27"/>
        <end position="36"/>
    </location>
</feature>
<keyword evidence="3" id="KW-1185">Reference proteome</keyword>
<name>A0A369JI66_HYPMA</name>
<accession>A0A369JI66</accession>
<dbReference type="InParanoid" id="A0A369JI66"/>
<reference evidence="2" key="1">
    <citation type="submission" date="2018-04" db="EMBL/GenBank/DDBJ databases">
        <title>Whole genome sequencing of Hypsizygus marmoreus.</title>
        <authorList>
            <person name="Choi I.-G."/>
            <person name="Min B."/>
            <person name="Kim J.-G."/>
            <person name="Kim S."/>
            <person name="Oh Y.-L."/>
            <person name="Kong W.-S."/>
            <person name="Park H."/>
            <person name="Jeong J."/>
            <person name="Song E.-S."/>
        </authorList>
    </citation>
    <scope>NUCLEOTIDE SEQUENCE [LARGE SCALE GENOMIC DNA]</scope>
    <source>
        <strain evidence="2">51987-8</strain>
    </source>
</reference>
<sequence length="137" mass="15115">MNSPGTRSIELGREEANAMEEEMEMKTGQSAHTGDSSPAEHFIDDDEKVQLRRTTSPQFIFVDDDEENAAALKPHLSSSTTDWPSDRQPTEPAADRMDDVSALSASSSETDIARLISSSTTIASTSSTQLDWWEHLR</sequence>
<feature type="non-terminal residue" evidence="2">
    <location>
        <position position="137"/>
    </location>
</feature>
<protein>
    <submittedName>
        <fullName evidence="2">Uncharacterized protein</fullName>
    </submittedName>
</protein>
<feature type="compositionally biased region" description="Basic and acidic residues" evidence="1">
    <location>
        <begin position="84"/>
        <end position="99"/>
    </location>
</feature>
<dbReference type="Proteomes" id="UP000076154">
    <property type="component" value="Unassembled WGS sequence"/>
</dbReference>
<proteinExistence type="predicted"/>
<evidence type="ECO:0000313" key="2">
    <source>
        <dbReference type="EMBL" id="RDB21568.1"/>
    </source>
</evidence>
<evidence type="ECO:0000256" key="1">
    <source>
        <dbReference type="SAM" id="MobiDB-lite"/>
    </source>
</evidence>
<feature type="region of interest" description="Disordered" evidence="1">
    <location>
        <begin position="1"/>
        <end position="49"/>
    </location>
</feature>
<dbReference type="EMBL" id="LUEZ02000054">
    <property type="protein sequence ID" value="RDB21568.1"/>
    <property type="molecule type" value="Genomic_DNA"/>
</dbReference>
<evidence type="ECO:0000313" key="3">
    <source>
        <dbReference type="Proteomes" id="UP000076154"/>
    </source>
</evidence>
<feature type="compositionally biased region" description="Low complexity" evidence="1">
    <location>
        <begin position="118"/>
        <end position="128"/>
    </location>
</feature>